<evidence type="ECO:0000313" key="1">
    <source>
        <dbReference type="EMBL" id="GBB93773.1"/>
    </source>
</evidence>
<keyword evidence="2" id="KW-1185">Reference proteome</keyword>
<evidence type="ECO:0000313" key="2">
    <source>
        <dbReference type="Proteomes" id="UP000247702"/>
    </source>
</evidence>
<accession>A0A2Z6QTR8</accession>
<dbReference type="AlphaFoldDB" id="A0A2Z6QTR8"/>
<reference evidence="1 2" key="1">
    <citation type="submission" date="2017-11" db="EMBL/GenBank/DDBJ databases">
        <title>The genome of Rhizophagus clarus HR1 reveals common genetic basis of auxotrophy among arbuscular mycorrhizal fungi.</title>
        <authorList>
            <person name="Kobayashi Y."/>
        </authorList>
    </citation>
    <scope>NUCLEOTIDE SEQUENCE [LARGE SCALE GENOMIC DNA]</scope>
    <source>
        <strain evidence="1 2">HR1</strain>
    </source>
</reference>
<dbReference type="Proteomes" id="UP000247702">
    <property type="component" value="Unassembled WGS sequence"/>
</dbReference>
<proteinExistence type="predicted"/>
<protein>
    <submittedName>
        <fullName evidence="1">Uncharacterized protein</fullName>
    </submittedName>
</protein>
<gene>
    <name evidence="1" type="ORF">RclHR1_22290004</name>
</gene>
<organism evidence="1 2">
    <name type="scientific">Rhizophagus clarus</name>
    <dbReference type="NCBI Taxonomy" id="94130"/>
    <lineage>
        <taxon>Eukaryota</taxon>
        <taxon>Fungi</taxon>
        <taxon>Fungi incertae sedis</taxon>
        <taxon>Mucoromycota</taxon>
        <taxon>Glomeromycotina</taxon>
        <taxon>Glomeromycetes</taxon>
        <taxon>Glomerales</taxon>
        <taxon>Glomeraceae</taxon>
        <taxon>Rhizophagus</taxon>
    </lineage>
</organism>
<dbReference type="EMBL" id="BEXD01001368">
    <property type="protein sequence ID" value="GBB93773.1"/>
    <property type="molecule type" value="Genomic_DNA"/>
</dbReference>
<name>A0A2Z6QTR8_9GLOM</name>
<comment type="caution">
    <text evidence="1">The sequence shown here is derived from an EMBL/GenBank/DDBJ whole genome shotgun (WGS) entry which is preliminary data.</text>
</comment>
<sequence length="85" mass="9361">MTPTGLSANVPVTDVWPFYAIEENRNIWLNHASIEFTNDLLNYNIATGIAGAGVLITDEAGAGHLYVIPAHPCYVLIKMRNEFLT</sequence>